<evidence type="ECO:0000313" key="2">
    <source>
        <dbReference type="Proteomes" id="UP000828048"/>
    </source>
</evidence>
<proteinExistence type="predicted"/>
<protein>
    <submittedName>
        <fullName evidence="1">Uncharacterized protein</fullName>
    </submittedName>
</protein>
<organism evidence="1 2">
    <name type="scientific">Vaccinium darrowii</name>
    <dbReference type="NCBI Taxonomy" id="229202"/>
    <lineage>
        <taxon>Eukaryota</taxon>
        <taxon>Viridiplantae</taxon>
        <taxon>Streptophyta</taxon>
        <taxon>Embryophyta</taxon>
        <taxon>Tracheophyta</taxon>
        <taxon>Spermatophyta</taxon>
        <taxon>Magnoliopsida</taxon>
        <taxon>eudicotyledons</taxon>
        <taxon>Gunneridae</taxon>
        <taxon>Pentapetalae</taxon>
        <taxon>asterids</taxon>
        <taxon>Ericales</taxon>
        <taxon>Ericaceae</taxon>
        <taxon>Vaccinioideae</taxon>
        <taxon>Vaccinieae</taxon>
        <taxon>Vaccinium</taxon>
    </lineage>
</organism>
<gene>
    <name evidence="1" type="ORF">Vadar_013600</name>
</gene>
<accession>A0ACB7YLF3</accession>
<dbReference type="EMBL" id="CM037161">
    <property type="protein sequence ID" value="KAH7854421.1"/>
    <property type="molecule type" value="Genomic_DNA"/>
</dbReference>
<keyword evidence="2" id="KW-1185">Reference proteome</keyword>
<evidence type="ECO:0000313" key="1">
    <source>
        <dbReference type="EMBL" id="KAH7854421.1"/>
    </source>
</evidence>
<dbReference type="Proteomes" id="UP000828048">
    <property type="component" value="Chromosome 11"/>
</dbReference>
<comment type="caution">
    <text evidence="1">The sequence shown here is derived from an EMBL/GenBank/DDBJ whole genome shotgun (WGS) entry which is preliminary data.</text>
</comment>
<name>A0ACB7YLF3_9ERIC</name>
<sequence>MSEYTSSADEIAANDDLLTEILIRLPVKSLLRSKSVSKHWLSLITTTHFARRRNPDHSSVSGLFLYSSGRRLHPELNLIPLQNDGNPTDGNYCTTFPLGMKILSSCHGLLCCTSFSHTGNHQFHILNPTTKQFTSFPRPHGELKGLSLIFDPCRSPHYKVVCVSGDVSVLSIKPYRSEWRYQIEIYSSETRTWRPSGEPFIGDLNSHFLGGVYWNGAIHWFNTWGDSMYFHVEDERLGIMPMPPIPEGEGSGRLFRYYGESRSHLHLVEIYVATTQFRVYEMEGDYSGWFVKYHVDLHEVGIAFPEMMQRLLWDPMYYSFAILAIVREEEDDRSFMVLHVPGEIIRYNLVDKSFAKICDVAPENCDSNGMIEDALRYFWFHAFQYIETVSCI</sequence>
<reference evidence="1 2" key="1">
    <citation type="journal article" date="2021" name="Hortic Res">
        <title>High-quality reference genome and annotation aids understanding of berry development for evergreen blueberry (Vaccinium darrowii).</title>
        <authorList>
            <person name="Yu J."/>
            <person name="Hulse-Kemp A.M."/>
            <person name="Babiker E."/>
            <person name="Staton M."/>
        </authorList>
    </citation>
    <scope>NUCLEOTIDE SEQUENCE [LARGE SCALE GENOMIC DNA]</scope>
    <source>
        <strain evidence="2">cv. NJ 8807/NJ 8810</strain>
        <tissue evidence="1">Young leaf</tissue>
    </source>
</reference>